<dbReference type="PANTHER" id="PTHR35007:SF1">
    <property type="entry name" value="PILUS ASSEMBLY PROTEIN"/>
    <property type="match status" value="1"/>
</dbReference>
<keyword evidence="4 6" id="KW-1133">Transmembrane helix</keyword>
<dbReference type="Gene3D" id="1.20.81.30">
    <property type="entry name" value="Type II secretion system (T2SS), domain F"/>
    <property type="match status" value="1"/>
</dbReference>
<dbReference type="InterPro" id="IPR042094">
    <property type="entry name" value="T2SS_GspF_sf"/>
</dbReference>
<feature type="transmembrane region" description="Helical" evidence="6">
    <location>
        <begin position="282"/>
        <end position="304"/>
    </location>
</feature>
<evidence type="ECO:0000313" key="10">
    <source>
        <dbReference type="Proteomes" id="UP000552836"/>
    </source>
</evidence>
<evidence type="ECO:0000256" key="5">
    <source>
        <dbReference type="ARBA" id="ARBA00023136"/>
    </source>
</evidence>
<keyword evidence="5 6" id="KW-0472">Membrane</keyword>
<evidence type="ECO:0000259" key="7">
    <source>
        <dbReference type="Pfam" id="PF00482"/>
    </source>
</evidence>
<dbReference type="InterPro" id="IPR018076">
    <property type="entry name" value="T2SS_GspF_dom"/>
</dbReference>
<name>A0A846LQQ2_9ACTN</name>
<reference evidence="8" key="4">
    <citation type="submission" date="2024-05" db="EMBL/GenBank/DDBJ databases">
        <authorList>
            <person name="Sun Q."/>
            <person name="Zhou Y."/>
        </authorList>
    </citation>
    <scope>NUCLEOTIDE SEQUENCE</scope>
    <source>
        <strain evidence="8">CGMCC 4.5581</strain>
    </source>
</reference>
<evidence type="ECO:0000313" key="9">
    <source>
        <dbReference type="EMBL" id="NIH69727.1"/>
    </source>
</evidence>
<sequence>MDALTWAGVAAGVLAVGVVLGLLLVPSRPRVESTRLDPTAPPVPRGGAAVVAGGVRVGDRLLVRLGRRDALAAALERAGVQRPPGQVLLLLLGGVVAGDVLGGLVWGLVGGLLLTPLVPLGVVAVLRVRARRRQVRFADQLDDTLRLMSSSLRAGHSVLRSLEVLSHETAHPTAEEFARVLNEVRVGRDLVSALAEVAERTGSADFGWVAQAVAIHREVGGNLAEVLDRVGTTIRDRTQLRRQARALSAEGRASATVLLALPVVLGGGMALVSPAYMGRLTASPTGLLLLGVAGSLLVVGAVWVRRVVTVRF</sequence>
<evidence type="ECO:0000313" key="8">
    <source>
        <dbReference type="EMBL" id="GGL65354.1"/>
    </source>
</evidence>
<dbReference type="AlphaFoldDB" id="A0A846LQQ2"/>
<dbReference type="Proteomes" id="UP000648663">
    <property type="component" value="Unassembled WGS sequence"/>
</dbReference>
<feature type="transmembrane region" description="Helical" evidence="6">
    <location>
        <begin position="87"/>
        <end position="106"/>
    </location>
</feature>
<feature type="transmembrane region" description="Helical" evidence="6">
    <location>
        <begin position="6"/>
        <end position="25"/>
    </location>
</feature>
<reference evidence="8" key="1">
    <citation type="journal article" date="2014" name="Int. J. Syst. Evol. Microbiol.">
        <title>Complete genome of a new Firmicutes species belonging to the dominant human colonic microbiota ('Ruminococcus bicirculans') reveals two chromosomes and a selective capacity to utilize plant glucans.</title>
        <authorList>
            <consortium name="NISC Comparative Sequencing Program"/>
            <person name="Wegmann U."/>
            <person name="Louis P."/>
            <person name="Goesmann A."/>
            <person name="Henrissat B."/>
            <person name="Duncan S.H."/>
            <person name="Flint H.J."/>
        </authorList>
    </citation>
    <scope>NUCLEOTIDE SEQUENCE</scope>
    <source>
        <strain evidence="8">CGMCC 4.5581</strain>
    </source>
</reference>
<reference evidence="9 10" key="3">
    <citation type="submission" date="2020-02" db="EMBL/GenBank/DDBJ databases">
        <title>Sequencing the genomes of 1000 actinobacteria strains.</title>
        <authorList>
            <person name="Klenk H.-P."/>
        </authorList>
    </citation>
    <scope>NUCLEOTIDE SEQUENCE [LARGE SCALE GENOMIC DNA]</scope>
    <source>
        <strain evidence="9 10">DSM 45201</strain>
    </source>
</reference>
<keyword evidence="3 6" id="KW-0812">Transmembrane</keyword>
<reference evidence="11" key="2">
    <citation type="journal article" date="2019" name="Int. J. Syst. Evol. Microbiol.">
        <title>The Global Catalogue of Microorganisms (GCM) 10K type strain sequencing project: providing services to taxonomists for standard genome sequencing and annotation.</title>
        <authorList>
            <consortium name="The Broad Institute Genomics Platform"/>
            <consortium name="The Broad Institute Genome Sequencing Center for Infectious Disease"/>
            <person name="Wu L."/>
            <person name="Ma J."/>
        </authorList>
    </citation>
    <scope>NUCLEOTIDE SEQUENCE [LARGE SCALE GENOMIC DNA]</scope>
    <source>
        <strain evidence="11">CGMCC 4.5581</strain>
    </source>
</reference>
<dbReference type="RefSeq" id="WP_166757317.1">
    <property type="nucleotide sequence ID" value="NZ_BAABJU010000028.1"/>
</dbReference>
<organism evidence="9 10">
    <name type="scientific">Modestobacter marinus</name>
    <dbReference type="NCBI Taxonomy" id="477641"/>
    <lineage>
        <taxon>Bacteria</taxon>
        <taxon>Bacillati</taxon>
        <taxon>Actinomycetota</taxon>
        <taxon>Actinomycetes</taxon>
        <taxon>Geodermatophilales</taxon>
        <taxon>Geodermatophilaceae</taxon>
        <taxon>Modestobacter</taxon>
    </lineage>
</organism>
<feature type="transmembrane region" description="Helical" evidence="6">
    <location>
        <begin position="112"/>
        <end position="130"/>
    </location>
</feature>
<dbReference type="EMBL" id="BMMI01000004">
    <property type="protein sequence ID" value="GGL65354.1"/>
    <property type="molecule type" value="Genomic_DNA"/>
</dbReference>
<dbReference type="EMBL" id="JAAMPA010000003">
    <property type="protein sequence ID" value="NIH69727.1"/>
    <property type="molecule type" value="Genomic_DNA"/>
</dbReference>
<dbReference type="Proteomes" id="UP000552836">
    <property type="component" value="Unassembled WGS sequence"/>
</dbReference>
<gene>
    <name evidence="9" type="ORF">FB380_004225</name>
    <name evidence="8" type="ORF">GCM10011589_21860</name>
</gene>
<comment type="caution">
    <text evidence="9">The sequence shown here is derived from an EMBL/GenBank/DDBJ whole genome shotgun (WGS) entry which is preliminary data.</text>
</comment>
<evidence type="ECO:0000256" key="3">
    <source>
        <dbReference type="ARBA" id="ARBA00022692"/>
    </source>
</evidence>
<evidence type="ECO:0000256" key="4">
    <source>
        <dbReference type="ARBA" id="ARBA00022989"/>
    </source>
</evidence>
<comment type="subcellular location">
    <subcellularLocation>
        <location evidence="1">Cell membrane</location>
        <topology evidence="1">Multi-pass membrane protein</topology>
    </subcellularLocation>
</comment>
<evidence type="ECO:0000256" key="2">
    <source>
        <dbReference type="ARBA" id="ARBA00022475"/>
    </source>
</evidence>
<protein>
    <submittedName>
        <fullName evidence="9">Tight adherence protein B</fullName>
    </submittedName>
</protein>
<keyword evidence="2" id="KW-1003">Cell membrane</keyword>
<keyword evidence="11" id="KW-1185">Reference proteome</keyword>
<accession>A0A846LQQ2</accession>
<evidence type="ECO:0000256" key="6">
    <source>
        <dbReference type="SAM" id="Phobius"/>
    </source>
</evidence>
<dbReference type="Pfam" id="PF00482">
    <property type="entry name" value="T2SSF"/>
    <property type="match status" value="1"/>
</dbReference>
<evidence type="ECO:0000256" key="1">
    <source>
        <dbReference type="ARBA" id="ARBA00004651"/>
    </source>
</evidence>
<proteinExistence type="predicted"/>
<dbReference type="PANTHER" id="PTHR35007">
    <property type="entry name" value="INTEGRAL MEMBRANE PROTEIN-RELATED"/>
    <property type="match status" value="1"/>
</dbReference>
<feature type="domain" description="Type II secretion system protein GspF" evidence="7">
    <location>
        <begin position="145"/>
        <end position="266"/>
    </location>
</feature>
<dbReference type="GO" id="GO:0005886">
    <property type="term" value="C:plasma membrane"/>
    <property type="evidence" value="ECO:0007669"/>
    <property type="project" value="UniProtKB-SubCell"/>
</dbReference>
<evidence type="ECO:0000313" key="11">
    <source>
        <dbReference type="Proteomes" id="UP000648663"/>
    </source>
</evidence>
<feature type="transmembrane region" description="Helical" evidence="6">
    <location>
        <begin position="255"/>
        <end position="276"/>
    </location>
</feature>